<comment type="caution">
    <text evidence="3">The sequence shown here is derived from an EMBL/GenBank/DDBJ whole genome shotgun (WGS) entry which is preliminary data.</text>
</comment>
<keyword evidence="2" id="KW-0732">Signal</keyword>
<protein>
    <submittedName>
        <fullName evidence="3">Uncharacterized protein</fullName>
    </submittedName>
</protein>
<evidence type="ECO:0000256" key="2">
    <source>
        <dbReference type="SAM" id="SignalP"/>
    </source>
</evidence>
<dbReference type="EMBL" id="ATHO01000167">
    <property type="protein sequence ID" value="EQA99314.1"/>
    <property type="molecule type" value="Genomic_DNA"/>
</dbReference>
<evidence type="ECO:0000313" key="3">
    <source>
        <dbReference type="EMBL" id="EQA99314.1"/>
    </source>
</evidence>
<organism evidence="3 4">
    <name type="scientific">Sphingobium quisquiliarum P25</name>
    <dbReference type="NCBI Taxonomy" id="1329909"/>
    <lineage>
        <taxon>Bacteria</taxon>
        <taxon>Pseudomonadati</taxon>
        <taxon>Pseudomonadota</taxon>
        <taxon>Alphaproteobacteria</taxon>
        <taxon>Sphingomonadales</taxon>
        <taxon>Sphingomonadaceae</taxon>
        <taxon>Sphingobium</taxon>
    </lineage>
</organism>
<proteinExistence type="predicted"/>
<keyword evidence="4" id="KW-1185">Reference proteome</keyword>
<reference evidence="3 4" key="1">
    <citation type="journal article" date="2013" name="Genome Announc.">
        <title>Draft Genome Sequence of Sphingobium quisquiliarum Strain P25T, a Novel Hexachlorocyclohexane (HCH)-Degrading Bacterium Isolated from an HCH Dumpsite.</title>
        <authorList>
            <person name="Kumar Singh A."/>
            <person name="Sangwan N."/>
            <person name="Sharma A."/>
            <person name="Gupta V."/>
            <person name="Khurana J.P."/>
            <person name="Lal R."/>
        </authorList>
    </citation>
    <scope>NUCLEOTIDE SEQUENCE [LARGE SCALE GENOMIC DNA]</scope>
    <source>
        <strain evidence="3 4">P25</strain>
    </source>
</reference>
<evidence type="ECO:0000313" key="4">
    <source>
        <dbReference type="Proteomes" id="UP000015525"/>
    </source>
</evidence>
<keyword evidence="1" id="KW-1133">Transmembrane helix</keyword>
<keyword evidence="1" id="KW-0812">Transmembrane</keyword>
<sequence length="73" mass="7615">MKNSFVPFSAFALVIGSLSTPAFAYLDGATGSMLIQAVIGGVAAAGMFGRHFISKAKNAVSTVFRKDGTRRDS</sequence>
<dbReference type="PATRIC" id="fig|1329909.3.peg.3850"/>
<feature type="chain" id="PRO_5004564502" evidence="2">
    <location>
        <begin position="25"/>
        <end position="73"/>
    </location>
</feature>
<name>T0HJ20_9SPHN</name>
<evidence type="ECO:0000256" key="1">
    <source>
        <dbReference type="SAM" id="Phobius"/>
    </source>
</evidence>
<feature type="transmembrane region" description="Helical" evidence="1">
    <location>
        <begin position="34"/>
        <end position="53"/>
    </location>
</feature>
<gene>
    <name evidence="3" type="ORF">L288_19990</name>
</gene>
<dbReference type="RefSeq" id="WP_021239994.1">
    <property type="nucleotide sequence ID" value="NZ_ATHO01000167.1"/>
</dbReference>
<keyword evidence="1" id="KW-0472">Membrane</keyword>
<feature type="signal peptide" evidence="2">
    <location>
        <begin position="1"/>
        <end position="24"/>
    </location>
</feature>
<dbReference type="AlphaFoldDB" id="T0HJ20"/>
<dbReference type="Proteomes" id="UP000015525">
    <property type="component" value="Unassembled WGS sequence"/>
</dbReference>
<accession>T0HJ20</accession>